<sequence>MNGYPKALADAVNLMVQQWGATLASLGTVSTQNTVPVTMGGTGGTTPAAARAGLQLGSAAVASIGYENGNVADAYATGRTRTSVVQSWMTNAAHGLDPNLYPPGSPSMPSGGTGYWYKQIFRHSDGSNRLTVAWPYGIAGNSGTIKFQSIYDGATTPWLELYHTGNTTRAADGTLKAI</sequence>
<dbReference type="AlphaFoldDB" id="A0A2T0IHT7"/>
<accession>A0A2T0IHT7</accession>
<protein>
    <submittedName>
        <fullName evidence="1">Uncharacterized protein</fullName>
    </submittedName>
</protein>
<name>A0A2T0IHT7_PSEFL</name>
<comment type="caution">
    <text evidence="1">The sequence shown here is derived from an EMBL/GenBank/DDBJ whole genome shotgun (WGS) entry which is preliminary data.</text>
</comment>
<organism evidence="1 2">
    <name type="scientific">Pseudomonas fluorescens</name>
    <dbReference type="NCBI Taxonomy" id="294"/>
    <lineage>
        <taxon>Bacteria</taxon>
        <taxon>Pseudomonadati</taxon>
        <taxon>Pseudomonadota</taxon>
        <taxon>Gammaproteobacteria</taxon>
        <taxon>Pseudomonadales</taxon>
        <taxon>Pseudomonadaceae</taxon>
        <taxon>Pseudomonas</taxon>
    </lineage>
</organism>
<dbReference type="Proteomes" id="UP000239731">
    <property type="component" value="Unassembled WGS sequence"/>
</dbReference>
<proteinExistence type="predicted"/>
<dbReference type="EMBL" id="PVUH01000002">
    <property type="protein sequence ID" value="PRW94887.1"/>
    <property type="molecule type" value="Genomic_DNA"/>
</dbReference>
<reference evidence="1 2" key="1">
    <citation type="submission" date="2018-03" db="EMBL/GenBank/DDBJ databases">
        <title>Blue discolouration in mozzarella cheese caused by Pseudomonas fluorescens.</title>
        <authorList>
            <person name="Chiesa F."/>
            <person name="Dalmasso A."/>
            <person name="Lomonaco S."/>
        </authorList>
    </citation>
    <scope>NUCLEOTIDE SEQUENCE [LARGE SCALE GENOMIC DNA]</scope>
    <source>
        <strain evidence="1 2">11293</strain>
    </source>
</reference>
<gene>
    <name evidence="1" type="ORF">C7A10_04470</name>
</gene>
<evidence type="ECO:0000313" key="1">
    <source>
        <dbReference type="EMBL" id="PRW94887.1"/>
    </source>
</evidence>
<evidence type="ECO:0000313" key="2">
    <source>
        <dbReference type="Proteomes" id="UP000239731"/>
    </source>
</evidence>